<comment type="caution">
    <text evidence="2">The sequence shown here is derived from an EMBL/GenBank/DDBJ whole genome shotgun (WGS) entry which is preliminary data.</text>
</comment>
<keyword evidence="1" id="KW-1133">Transmembrane helix</keyword>
<evidence type="ECO:0000313" key="2">
    <source>
        <dbReference type="EMBL" id="GEM36573.1"/>
    </source>
</evidence>
<dbReference type="AlphaFoldDB" id="A0A511M7E8"/>
<dbReference type="RefSeq" id="WP_246180721.1">
    <property type="nucleotide sequence ID" value="NZ_BJXA01000004.1"/>
</dbReference>
<gene>
    <name evidence="2" type="ORF">NN4_10920</name>
</gene>
<sequence length="279" mass="29255">MSGGFQGIRAVVWPVLLLIALLWPAAQAGAKPDGVDMSANFDGRDIAGTSVEKPLRLEPDSTVRVAIELTNNTSEPLEIRHVDLAGRVLGLSFFSYSTAVELTIAPGKSESLRYRLELRGLAGQATGLIGGELAVYGASGAAAAEIPLVTDVRGSLWSVYGLFGIALAVLTALAIADAALAIARHRLSANRWQRGLRLLAPGLGIGLVFAFTASVARWWVPDTSLWLAFAGTTAAVAFLLGYASPTPEPEEDDDLDADVDTDEIADAPAYRLPAEGSAS</sequence>
<keyword evidence="1" id="KW-0812">Transmembrane</keyword>
<feature type="transmembrane region" description="Helical" evidence="1">
    <location>
        <begin position="225"/>
        <end position="243"/>
    </location>
</feature>
<dbReference type="Proteomes" id="UP000321424">
    <property type="component" value="Unassembled WGS sequence"/>
</dbReference>
<keyword evidence="3" id="KW-1185">Reference proteome</keyword>
<keyword evidence="1" id="KW-0472">Membrane</keyword>
<protein>
    <submittedName>
        <fullName evidence="2">Uncharacterized protein</fullName>
    </submittedName>
</protein>
<dbReference type="EMBL" id="BJXA01000004">
    <property type="protein sequence ID" value="GEM36573.1"/>
    <property type="molecule type" value="Genomic_DNA"/>
</dbReference>
<evidence type="ECO:0000256" key="1">
    <source>
        <dbReference type="SAM" id="Phobius"/>
    </source>
</evidence>
<feature type="transmembrane region" description="Helical" evidence="1">
    <location>
        <begin position="195"/>
        <end position="219"/>
    </location>
</feature>
<proteinExistence type="predicted"/>
<evidence type="ECO:0000313" key="3">
    <source>
        <dbReference type="Proteomes" id="UP000321424"/>
    </source>
</evidence>
<reference evidence="2 3" key="1">
    <citation type="submission" date="2019-07" db="EMBL/GenBank/DDBJ databases">
        <title>Whole genome shotgun sequence of Nocardia ninae NBRC 108245.</title>
        <authorList>
            <person name="Hosoyama A."/>
            <person name="Uohara A."/>
            <person name="Ohji S."/>
            <person name="Ichikawa N."/>
        </authorList>
    </citation>
    <scope>NUCLEOTIDE SEQUENCE [LARGE SCALE GENOMIC DNA]</scope>
    <source>
        <strain evidence="2 3">NBRC 108245</strain>
    </source>
</reference>
<organism evidence="2 3">
    <name type="scientific">Nocardia ninae NBRC 108245</name>
    <dbReference type="NCBI Taxonomy" id="1210091"/>
    <lineage>
        <taxon>Bacteria</taxon>
        <taxon>Bacillati</taxon>
        <taxon>Actinomycetota</taxon>
        <taxon>Actinomycetes</taxon>
        <taxon>Mycobacteriales</taxon>
        <taxon>Nocardiaceae</taxon>
        <taxon>Nocardia</taxon>
    </lineage>
</organism>
<feature type="transmembrane region" description="Helical" evidence="1">
    <location>
        <begin position="157"/>
        <end position="183"/>
    </location>
</feature>
<name>A0A511M7E8_9NOCA</name>
<accession>A0A511M7E8</accession>